<feature type="transmembrane region" description="Helical" evidence="2">
    <location>
        <begin position="242"/>
        <end position="260"/>
    </location>
</feature>
<organism evidence="3 4">
    <name type="scientific">Salana multivorans</name>
    <dbReference type="NCBI Taxonomy" id="120377"/>
    <lineage>
        <taxon>Bacteria</taxon>
        <taxon>Bacillati</taxon>
        <taxon>Actinomycetota</taxon>
        <taxon>Actinomycetes</taxon>
        <taxon>Micrococcales</taxon>
        <taxon>Beutenbergiaceae</taxon>
        <taxon>Salana</taxon>
    </lineage>
</organism>
<dbReference type="EMBL" id="RKHQ01000001">
    <property type="protein sequence ID" value="ROR97107.1"/>
    <property type="molecule type" value="Genomic_DNA"/>
</dbReference>
<dbReference type="AlphaFoldDB" id="A0A3N2DBJ2"/>
<proteinExistence type="predicted"/>
<sequence length="439" mass="45579">MTTTSAFPTARQRPQPQRPGPQQPGPQQPAPARRWRTPDKLRLAIAASIVCSLLIGGFGLWLGLRQAALLGGAAARTEQAITLLEVQTNLTLANATTTNAFLVGGLEPSDLRLAADESFQAGATALAASTGDADVADGSALARTSAEVATYAGLIEQARAANRQGFPVGAAYLDQATTLLGEQVLPVVDDAVVATTTAAAGNFNEARGMVWLTLVLLVPLGALLAIQVWLSRVTRRRFNVPFVVGTAVVVLAGIFSVGTLQGSGAQADRVRSSTYVQSLALGQALSDAAQARSDEAFTLIRRGSGAAFETSFQDTIASARSHLDRGSSAPGGYVFSGLRGSLTDWVDGHAQIRELDDAGDWDAAVALATSRDDESPSALYQSFADDAGTVLADLSSSTTSQLRTAGSAGVIAAWLLAVAGVLCAWLSARGLNARLQEYQ</sequence>
<accession>A0A3N2DBJ2</accession>
<evidence type="ECO:0000256" key="2">
    <source>
        <dbReference type="SAM" id="Phobius"/>
    </source>
</evidence>
<comment type="caution">
    <text evidence="3">The sequence shown here is derived from an EMBL/GenBank/DDBJ whole genome shotgun (WGS) entry which is preliminary data.</text>
</comment>
<feature type="transmembrane region" description="Helical" evidence="2">
    <location>
        <begin position="43"/>
        <end position="64"/>
    </location>
</feature>
<protein>
    <recommendedName>
        <fullName evidence="5">Secreted protein</fullName>
    </recommendedName>
</protein>
<keyword evidence="2" id="KW-0812">Transmembrane</keyword>
<gene>
    <name evidence="3" type="ORF">EDD28_1700</name>
</gene>
<evidence type="ECO:0000313" key="3">
    <source>
        <dbReference type="EMBL" id="ROR97107.1"/>
    </source>
</evidence>
<keyword evidence="2" id="KW-0472">Membrane</keyword>
<evidence type="ECO:0008006" key="5">
    <source>
        <dbReference type="Google" id="ProtNLM"/>
    </source>
</evidence>
<keyword evidence="2" id="KW-1133">Transmembrane helix</keyword>
<feature type="transmembrane region" description="Helical" evidence="2">
    <location>
        <begin position="405"/>
        <end position="426"/>
    </location>
</feature>
<feature type="transmembrane region" description="Helical" evidence="2">
    <location>
        <begin position="209"/>
        <end position="230"/>
    </location>
</feature>
<name>A0A3N2DBJ2_9MICO</name>
<keyword evidence="4" id="KW-1185">Reference proteome</keyword>
<evidence type="ECO:0000313" key="4">
    <source>
        <dbReference type="Proteomes" id="UP000275356"/>
    </source>
</evidence>
<evidence type="ECO:0000256" key="1">
    <source>
        <dbReference type="SAM" id="MobiDB-lite"/>
    </source>
</evidence>
<feature type="compositionally biased region" description="Pro residues" evidence="1">
    <location>
        <begin position="16"/>
        <end position="29"/>
    </location>
</feature>
<feature type="region of interest" description="Disordered" evidence="1">
    <location>
        <begin position="1"/>
        <end position="35"/>
    </location>
</feature>
<dbReference type="RefSeq" id="WP_123739200.1">
    <property type="nucleotide sequence ID" value="NZ_RKHQ01000001.1"/>
</dbReference>
<dbReference type="OrthoDB" id="3218196at2"/>
<dbReference type="Proteomes" id="UP000275356">
    <property type="component" value="Unassembled WGS sequence"/>
</dbReference>
<reference evidence="3 4" key="1">
    <citation type="submission" date="2018-11" db="EMBL/GenBank/DDBJ databases">
        <title>Sequencing the genomes of 1000 actinobacteria strains.</title>
        <authorList>
            <person name="Klenk H.-P."/>
        </authorList>
    </citation>
    <scope>NUCLEOTIDE SEQUENCE [LARGE SCALE GENOMIC DNA]</scope>
    <source>
        <strain evidence="3 4">DSM 13521</strain>
    </source>
</reference>